<comment type="cofactor">
    <cofactor evidence="3">
        <name>Zn(2+)</name>
        <dbReference type="ChEBI" id="CHEBI:29105"/>
    </cofactor>
    <text evidence="3">Binds 1 divalent metal cation per subunit.</text>
</comment>
<feature type="binding site" evidence="3">
    <location>
        <position position="143"/>
    </location>
    <ligand>
        <name>substrate</name>
    </ligand>
</feature>
<dbReference type="PANTHER" id="PTHR47572">
    <property type="entry name" value="LIPOPROTEIN-RELATED"/>
    <property type="match status" value="1"/>
</dbReference>
<keyword evidence="3" id="KW-0862">Zinc</keyword>
<evidence type="ECO:0000313" key="5">
    <source>
        <dbReference type="EMBL" id="SIR12288.1"/>
    </source>
</evidence>
<dbReference type="PANTHER" id="PTHR47572:SF4">
    <property type="entry name" value="LACTONASE DRP35"/>
    <property type="match status" value="1"/>
</dbReference>
<dbReference type="EMBL" id="FTNE01000016">
    <property type="protein sequence ID" value="SIR12288.1"/>
    <property type="molecule type" value="Genomic_DNA"/>
</dbReference>
<sequence length="304" mass="34052">MTEGYHIYDPRMRPMLLMNAAVERIATGFRWAEGPVWFGDANCLLWSDIPNDRIMRWWPTGEMDVYRAPARFTNGHTRDRQGRLISCEHGGRCISRTEYDGRVTVLVDRFENKKLNSPNDVVVKSDGSIWFTDPDYGIMSDYEGHRAESEIGACRVYRFDPASNTLAVVADDYERPNGIAFSPDERFLYVADTGFTHREGGPHHIRVHEVIDGVRLGAGRVFTVIEPGFADGFRLDEHGNIWTSCGSGNAVAAFAPDATPLGKIDIPEMVSNLCFGGPKRNRLFITATTSVYSLYLGVRGHPIS</sequence>
<keyword evidence="3" id="KW-0479">Metal-binding</keyword>
<feature type="binding site" evidence="3">
    <location>
        <position position="119"/>
    </location>
    <ligand>
        <name>substrate</name>
    </ligand>
</feature>
<dbReference type="InterPro" id="IPR011042">
    <property type="entry name" value="6-blade_b-propeller_TolB-like"/>
</dbReference>
<dbReference type="SUPFAM" id="SSF63829">
    <property type="entry name" value="Calcium-dependent phosphotriesterase"/>
    <property type="match status" value="1"/>
</dbReference>
<dbReference type="AlphaFoldDB" id="A0A8G2CLY4"/>
<feature type="binding site" evidence="3">
    <location>
        <position position="177"/>
    </location>
    <ligand>
        <name>a divalent metal cation</name>
        <dbReference type="ChEBI" id="CHEBI:60240"/>
    </ligand>
</feature>
<gene>
    <name evidence="5" type="ORF">SAMN05421828_11629</name>
</gene>
<keyword evidence="1" id="KW-0378">Hydrolase</keyword>
<dbReference type="GO" id="GO:0046872">
    <property type="term" value="F:metal ion binding"/>
    <property type="evidence" value="ECO:0007669"/>
    <property type="project" value="UniProtKB-KW"/>
</dbReference>
<evidence type="ECO:0000256" key="3">
    <source>
        <dbReference type="PIRSR" id="PIRSR605511-2"/>
    </source>
</evidence>
<evidence type="ECO:0000259" key="4">
    <source>
        <dbReference type="Pfam" id="PF08450"/>
    </source>
</evidence>
<protein>
    <submittedName>
        <fullName evidence="5">Gluconolactonase</fullName>
    </submittedName>
</protein>
<feature type="domain" description="SMP-30/Gluconolactonase/LRE-like region" evidence="4">
    <location>
        <begin position="31"/>
        <end position="288"/>
    </location>
</feature>
<accession>A0A8G2CLY4</accession>
<comment type="caution">
    <text evidence="5">The sequence shown here is derived from an EMBL/GenBank/DDBJ whole genome shotgun (WGS) entry which is preliminary data.</text>
</comment>
<dbReference type="RefSeq" id="WP_029313501.1">
    <property type="nucleotide sequence ID" value="NZ_FTNE01000016.1"/>
</dbReference>
<evidence type="ECO:0000256" key="1">
    <source>
        <dbReference type="ARBA" id="ARBA00022801"/>
    </source>
</evidence>
<dbReference type="OrthoDB" id="241638at2"/>
<dbReference type="InterPro" id="IPR013658">
    <property type="entry name" value="SGL"/>
</dbReference>
<dbReference type="Pfam" id="PF08450">
    <property type="entry name" value="SGL"/>
    <property type="match status" value="1"/>
</dbReference>
<dbReference type="GO" id="GO:0016787">
    <property type="term" value="F:hydrolase activity"/>
    <property type="evidence" value="ECO:0007669"/>
    <property type="project" value="UniProtKB-KW"/>
</dbReference>
<feature type="active site" description="Proton donor/acceptor" evidence="2">
    <location>
        <position position="231"/>
    </location>
</feature>
<dbReference type="InterPro" id="IPR005511">
    <property type="entry name" value="SMP-30"/>
</dbReference>
<dbReference type="PRINTS" id="PR01790">
    <property type="entry name" value="SMP30FAMILY"/>
</dbReference>
<proteinExistence type="predicted"/>
<organism evidence="5 6">
    <name type="scientific">Acidiphilium rubrum</name>
    <dbReference type="NCBI Taxonomy" id="526"/>
    <lineage>
        <taxon>Bacteria</taxon>
        <taxon>Pseudomonadati</taxon>
        <taxon>Pseudomonadota</taxon>
        <taxon>Alphaproteobacteria</taxon>
        <taxon>Acetobacterales</taxon>
        <taxon>Acidocellaceae</taxon>
        <taxon>Acidiphilium</taxon>
    </lineage>
</organism>
<dbReference type="Proteomes" id="UP000186308">
    <property type="component" value="Unassembled WGS sequence"/>
</dbReference>
<dbReference type="InterPro" id="IPR051262">
    <property type="entry name" value="SMP-30/CGR1_Lactonase"/>
</dbReference>
<feature type="binding site" evidence="3">
    <location>
        <position position="231"/>
    </location>
    <ligand>
        <name>a divalent metal cation</name>
        <dbReference type="ChEBI" id="CHEBI:60240"/>
    </ligand>
</feature>
<name>A0A8G2CLY4_ACIRU</name>
<evidence type="ECO:0000313" key="6">
    <source>
        <dbReference type="Proteomes" id="UP000186308"/>
    </source>
</evidence>
<keyword evidence="6" id="KW-1185">Reference proteome</keyword>
<evidence type="ECO:0000256" key="2">
    <source>
        <dbReference type="PIRSR" id="PIRSR605511-1"/>
    </source>
</evidence>
<reference evidence="5 6" key="1">
    <citation type="submission" date="2017-01" db="EMBL/GenBank/DDBJ databases">
        <authorList>
            <person name="Varghese N."/>
            <person name="Submissions S."/>
        </authorList>
    </citation>
    <scope>NUCLEOTIDE SEQUENCE [LARGE SCALE GENOMIC DNA]</scope>
    <source>
        <strain evidence="5 6">ATCC 35905</strain>
    </source>
</reference>
<feature type="binding site" evidence="3">
    <location>
        <position position="33"/>
    </location>
    <ligand>
        <name>a divalent metal cation</name>
        <dbReference type="ChEBI" id="CHEBI:60240"/>
    </ligand>
</feature>
<dbReference type="Gene3D" id="2.120.10.30">
    <property type="entry name" value="TolB, C-terminal domain"/>
    <property type="match status" value="1"/>
</dbReference>